<dbReference type="Pfam" id="PF13843">
    <property type="entry name" value="DDE_Tnp_1_7"/>
    <property type="match status" value="1"/>
</dbReference>
<evidence type="ECO:0000313" key="5">
    <source>
        <dbReference type="Proteomes" id="UP000499080"/>
    </source>
</evidence>
<organism evidence="4 5">
    <name type="scientific">Araneus ventricosus</name>
    <name type="common">Orbweaver spider</name>
    <name type="synonym">Epeira ventricosa</name>
    <dbReference type="NCBI Taxonomy" id="182803"/>
    <lineage>
        <taxon>Eukaryota</taxon>
        <taxon>Metazoa</taxon>
        <taxon>Ecdysozoa</taxon>
        <taxon>Arthropoda</taxon>
        <taxon>Chelicerata</taxon>
        <taxon>Arachnida</taxon>
        <taxon>Araneae</taxon>
        <taxon>Araneomorphae</taxon>
        <taxon>Entelegynae</taxon>
        <taxon>Araneoidea</taxon>
        <taxon>Araneidae</taxon>
        <taxon>Araneus</taxon>
    </lineage>
</organism>
<dbReference type="PANTHER" id="PTHR46599">
    <property type="entry name" value="PIGGYBAC TRANSPOSABLE ELEMENT-DERIVED PROTEIN 4"/>
    <property type="match status" value="1"/>
</dbReference>
<dbReference type="AlphaFoldDB" id="A0A4Y1ZTN1"/>
<feature type="compositionally biased region" description="Acidic residues" evidence="1">
    <location>
        <begin position="39"/>
        <end position="48"/>
    </location>
</feature>
<feature type="domain" description="PiggyBac transposable element-derived protein 4 C-terminal zinc-finger" evidence="2">
    <location>
        <begin position="517"/>
        <end position="560"/>
    </location>
</feature>
<dbReference type="PANTHER" id="PTHR46599:SF3">
    <property type="entry name" value="PIGGYBAC TRANSPOSABLE ELEMENT-DERIVED PROTEIN 4"/>
    <property type="match status" value="1"/>
</dbReference>
<dbReference type="Proteomes" id="UP000499080">
    <property type="component" value="Unassembled WGS sequence"/>
</dbReference>
<proteinExistence type="predicted"/>
<evidence type="ECO:0000256" key="1">
    <source>
        <dbReference type="SAM" id="MobiDB-lite"/>
    </source>
</evidence>
<dbReference type="InterPro" id="IPR032718">
    <property type="entry name" value="PGBD4_Znf_C"/>
</dbReference>
<protein>
    <submittedName>
        <fullName evidence="4">PiggyBac transposable element-derived protein 4</fullName>
    </submittedName>
</protein>
<reference evidence="4 5" key="1">
    <citation type="journal article" date="2019" name="Sci. Rep.">
        <title>Orb-weaving spider Araneus ventricosus genome elucidates the spidroin gene catalogue.</title>
        <authorList>
            <person name="Kono N."/>
            <person name="Nakamura H."/>
            <person name="Ohtoshi R."/>
            <person name="Moran D.A.P."/>
            <person name="Shinohara A."/>
            <person name="Yoshida Y."/>
            <person name="Fujiwara M."/>
            <person name="Mori M."/>
            <person name="Tomita M."/>
            <person name="Arakawa K."/>
        </authorList>
    </citation>
    <scope>NUCLEOTIDE SEQUENCE [LARGE SCALE GENOMIC DNA]</scope>
</reference>
<dbReference type="EMBL" id="BGPR01153225">
    <property type="protein sequence ID" value="GBL66808.1"/>
    <property type="molecule type" value="Genomic_DNA"/>
</dbReference>
<gene>
    <name evidence="4" type="primary">PGBD4_379</name>
    <name evidence="4" type="ORF">AVEN_101515_1</name>
</gene>
<dbReference type="OrthoDB" id="6422877at2759"/>
<sequence length="565" mass="66287">MSDNEQLITDDNSYSGSDSESESSLNDSGSYESSFSDCSSDEETESSDDLTQVRNFCELDITNPPSPPPRFPFPANPAVHLNIDLSNGTLQFLDIFFDDNLLEIIVSETNKYADRTIRNSNLRRKSRAKKWEPTTKNEIQVFLALNILQGIVKKPDVEQYWSKRHSTSTPFFTKIMSYRRFHLIHRYLHFSDDTKFDAKTHECPKLQKLWPIIKHLNTRYRETITPERDVTIDESLMLYKGRLHWKQYIPLKRSRFGIKRFILCESKSGYVYQLIIYTGKDTLFDDNYQHLCKSSQVVMTLMQPLLNKGYCLTTDNYYTSPELADILINRRTDIYGTLKLTRKDVPKELQKKKLKLGEICAYQRRKVCLIKWMDKKAVSLLSTIHNPIMIEVPSYKNEVRKKPKVVMEYNNTMGGVDRMDQHLTNYPVTKKRGKKYYKKIFFHLLDVSLWNAFVLYQKHGGKYSHLNFRLDIIDRLIERHGTVNEKKGRPGILPNPLRLTERHFLEVIGPSDKKLRPTRQCFVCCSKRNDFGKRVRKETRYFCPDCDVGLCLSPCFKIYHTKAEF</sequence>
<dbReference type="Pfam" id="PF13842">
    <property type="entry name" value="zf-Tnp_2"/>
    <property type="match status" value="1"/>
</dbReference>
<feature type="domain" description="PiggyBac transposable element-derived protein" evidence="3">
    <location>
        <begin position="92"/>
        <end position="453"/>
    </location>
</feature>
<feature type="region of interest" description="Disordered" evidence="1">
    <location>
        <begin position="1"/>
        <end position="49"/>
    </location>
</feature>
<evidence type="ECO:0000313" key="4">
    <source>
        <dbReference type="EMBL" id="GBL66808.1"/>
    </source>
</evidence>
<comment type="caution">
    <text evidence="4">The sequence shown here is derived from an EMBL/GenBank/DDBJ whole genome shotgun (WGS) entry which is preliminary data.</text>
</comment>
<feature type="compositionally biased region" description="Low complexity" evidence="1">
    <location>
        <begin position="10"/>
        <end position="38"/>
    </location>
</feature>
<evidence type="ECO:0000259" key="3">
    <source>
        <dbReference type="Pfam" id="PF13843"/>
    </source>
</evidence>
<accession>A0A4Y1ZTN1</accession>
<name>A0A4Y1ZTN1_ARAVE</name>
<dbReference type="InterPro" id="IPR029526">
    <property type="entry name" value="PGBD"/>
</dbReference>
<keyword evidence="5" id="KW-1185">Reference proteome</keyword>
<evidence type="ECO:0000259" key="2">
    <source>
        <dbReference type="Pfam" id="PF13842"/>
    </source>
</evidence>